<protein>
    <submittedName>
        <fullName evidence="1">Uncharacterized protein</fullName>
    </submittedName>
</protein>
<organism evidence="1">
    <name type="scientific">Arundo donax</name>
    <name type="common">Giant reed</name>
    <name type="synonym">Donax arundinaceus</name>
    <dbReference type="NCBI Taxonomy" id="35708"/>
    <lineage>
        <taxon>Eukaryota</taxon>
        <taxon>Viridiplantae</taxon>
        <taxon>Streptophyta</taxon>
        <taxon>Embryophyta</taxon>
        <taxon>Tracheophyta</taxon>
        <taxon>Spermatophyta</taxon>
        <taxon>Magnoliopsida</taxon>
        <taxon>Liliopsida</taxon>
        <taxon>Poales</taxon>
        <taxon>Poaceae</taxon>
        <taxon>PACMAD clade</taxon>
        <taxon>Arundinoideae</taxon>
        <taxon>Arundineae</taxon>
        <taxon>Arundo</taxon>
    </lineage>
</organism>
<reference evidence="1" key="2">
    <citation type="journal article" date="2015" name="Data Brief">
        <title>Shoot transcriptome of the giant reed, Arundo donax.</title>
        <authorList>
            <person name="Barrero R.A."/>
            <person name="Guerrero F.D."/>
            <person name="Moolhuijzen P."/>
            <person name="Goolsby J.A."/>
            <person name="Tidwell J."/>
            <person name="Bellgard S.E."/>
            <person name="Bellgard M.I."/>
        </authorList>
    </citation>
    <scope>NUCLEOTIDE SEQUENCE</scope>
    <source>
        <tissue evidence="1">Shoot tissue taken approximately 20 cm above the soil surface</tissue>
    </source>
</reference>
<evidence type="ECO:0000313" key="1">
    <source>
        <dbReference type="EMBL" id="JAD31543.1"/>
    </source>
</evidence>
<accession>A0A0A8Z1I0</accession>
<name>A0A0A8Z1I0_ARUDO</name>
<dbReference type="AlphaFoldDB" id="A0A0A8Z1I0"/>
<proteinExistence type="predicted"/>
<dbReference type="EMBL" id="GBRH01266352">
    <property type="protein sequence ID" value="JAD31543.1"/>
    <property type="molecule type" value="Transcribed_RNA"/>
</dbReference>
<sequence>MVPAHRRPEAEFNSRWVWEPSRGSAKDESARAAVTWHWDLRSALPCVAVNWRLLCDEEAENDLGAMQKPQR</sequence>
<reference evidence="1" key="1">
    <citation type="submission" date="2014-09" db="EMBL/GenBank/DDBJ databases">
        <authorList>
            <person name="Magalhaes I.L.F."/>
            <person name="Oliveira U."/>
            <person name="Santos F.R."/>
            <person name="Vidigal T.H.D.A."/>
            <person name="Brescovit A.D."/>
            <person name="Santos A.J."/>
        </authorList>
    </citation>
    <scope>NUCLEOTIDE SEQUENCE</scope>
    <source>
        <tissue evidence="1">Shoot tissue taken approximately 20 cm above the soil surface</tissue>
    </source>
</reference>